<keyword evidence="1" id="KW-1133">Transmembrane helix</keyword>
<feature type="transmembrane region" description="Helical" evidence="1">
    <location>
        <begin position="29"/>
        <end position="45"/>
    </location>
</feature>
<dbReference type="RefSeq" id="WP_058863802.1">
    <property type="nucleotide sequence ID" value="NZ_LPXO01000016.1"/>
</dbReference>
<dbReference type="Proteomes" id="UP000054396">
    <property type="component" value="Unassembled WGS sequence"/>
</dbReference>
<protein>
    <submittedName>
        <fullName evidence="2">Uncharacterized protein</fullName>
    </submittedName>
</protein>
<proteinExistence type="predicted"/>
<comment type="caution">
    <text evidence="2">The sequence shown here is derived from an EMBL/GenBank/DDBJ whole genome shotgun (WGS) entry which is preliminary data.</text>
</comment>
<evidence type="ECO:0000256" key="1">
    <source>
        <dbReference type="SAM" id="Phobius"/>
    </source>
</evidence>
<dbReference type="EMBL" id="LPXO01000016">
    <property type="protein sequence ID" value="KUF09157.1"/>
    <property type="molecule type" value="Genomic_DNA"/>
</dbReference>
<dbReference type="AlphaFoldDB" id="A0A0W7WF18"/>
<keyword evidence="1" id="KW-0812">Transmembrane</keyword>
<name>A0A0W7WF18_9RHOB</name>
<evidence type="ECO:0000313" key="3">
    <source>
        <dbReference type="Proteomes" id="UP000054396"/>
    </source>
</evidence>
<sequence>MLLIVPFAAIFLSALTGFAALRAGRPERALGLAGLLVALAGWALWQESAAAGLEVLVHTLFLWGAVVPGLVALAIGAALGWAGTRLAAA</sequence>
<accession>A0A0W7WF18</accession>
<keyword evidence="1" id="KW-0472">Membrane</keyword>
<feature type="transmembrane region" description="Helical" evidence="1">
    <location>
        <begin position="57"/>
        <end position="82"/>
    </location>
</feature>
<dbReference type="STRING" id="1685382.AVJ23_18955"/>
<organism evidence="2 3">
    <name type="scientific">Pseudoponticoccus marisrubri</name>
    <dbReference type="NCBI Taxonomy" id="1685382"/>
    <lineage>
        <taxon>Bacteria</taxon>
        <taxon>Pseudomonadati</taxon>
        <taxon>Pseudomonadota</taxon>
        <taxon>Alphaproteobacteria</taxon>
        <taxon>Rhodobacterales</taxon>
        <taxon>Roseobacteraceae</taxon>
        <taxon>Pseudoponticoccus</taxon>
    </lineage>
</organism>
<reference evidence="2 3" key="1">
    <citation type="submission" date="2015-12" db="EMBL/GenBank/DDBJ databases">
        <authorList>
            <person name="Shamseldin A."/>
            <person name="Moawad H."/>
            <person name="Abd El-Rahim W.M."/>
            <person name="Sadowsky M.J."/>
        </authorList>
    </citation>
    <scope>NUCLEOTIDE SEQUENCE [LARGE SCALE GENOMIC DNA]</scope>
    <source>
        <strain evidence="2 3">SJ5A-1</strain>
    </source>
</reference>
<keyword evidence="3" id="KW-1185">Reference proteome</keyword>
<evidence type="ECO:0000313" key="2">
    <source>
        <dbReference type="EMBL" id="KUF09157.1"/>
    </source>
</evidence>
<gene>
    <name evidence="2" type="ORF">AVJ23_18955</name>
</gene>